<evidence type="ECO:0000256" key="1">
    <source>
        <dbReference type="ARBA" id="ARBA00023015"/>
    </source>
</evidence>
<organism evidence="6 7">
    <name type="scientific">Billgrantia aerodenitrificans</name>
    <dbReference type="NCBI Taxonomy" id="2733483"/>
    <lineage>
        <taxon>Bacteria</taxon>
        <taxon>Pseudomonadati</taxon>
        <taxon>Pseudomonadota</taxon>
        <taxon>Gammaproteobacteria</taxon>
        <taxon>Oceanospirillales</taxon>
        <taxon>Halomonadaceae</taxon>
        <taxon>Billgrantia</taxon>
    </lineage>
</organism>
<dbReference type="RefSeq" id="WP_234252634.1">
    <property type="nucleotide sequence ID" value="NZ_JABFTV010000001.1"/>
</dbReference>
<dbReference type="Gene3D" id="1.10.10.60">
    <property type="entry name" value="Homeodomain-like"/>
    <property type="match status" value="2"/>
</dbReference>
<accession>A0ABS9AM86</accession>
<dbReference type="PANTHER" id="PTHR46796:SF6">
    <property type="entry name" value="ARAC SUBFAMILY"/>
    <property type="match status" value="1"/>
</dbReference>
<dbReference type="Proteomes" id="UP001320272">
    <property type="component" value="Unassembled WGS sequence"/>
</dbReference>
<evidence type="ECO:0000259" key="5">
    <source>
        <dbReference type="PROSITE" id="PS01124"/>
    </source>
</evidence>
<keyword evidence="7" id="KW-1185">Reference proteome</keyword>
<gene>
    <name evidence="6" type="ORF">HOP59_02070</name>
</gene>
<dbReference type="PANTHER" id="PTHR46796">
    <property type="entry name" value="HTH-TYPE TRANSCRIPTIONAL ACTIVATOR RHAS-RELATED"/>
    <property type="match status" value="1"/>
</dbReference>
<keyword evidence="1" id="KW-0805">Transcription regulation</keyword>
<feature type="domain" description="HTH araC/xylS-type" evidence="5">
    <location>
        <begin position="189"/>
        <end position="287"/>
    </location>
</feature>
<dbReference type="PROSITE" id="PS01124">
    <property type="entry name" value="HTH_ARAC_FAMILY_2"/>
    <property type="match status" value="1"/>
</dbReference>
<dbReference type="InterPro" id="IPR009057">
    <property type="entry name" value="Homeodomain-like_sf"/>
</dbReference>
<proteinExistence type="predicted"/>
<dbReference type="SMART" id="SM00342">
    <property type="entry name" value="HTH_ARAC"/>
    <property type="match status" value="1"/>
</dbReference>
<dbReference type="InterPro" id="IPR018062">
    <property type="entry name" value="HTH_AraC-typ_CS"/>
</dbReference>
<dbReference type="SUPFAM" id="SSF46689">
    <property type="entry name" value="Homeodomain-like"/>
    <property type="match status" value="2"/>
</dbReference>
<comment type="caution">
    <text evidence="6">The sequence shown here is derived from an EMBL/GenBank/DDBJ whole genome shotgun (WGS) entry which is preliminary data.</text>
</comment>
<dbReference type="Pfam" id="PF12833">
    <property type="entry name" value="HTH_18"/>
    <property type="match status" value="1"/>
</dbReference>
<protein>
    <submittedName>
        <fullName evidence="6">Helix-turn-helix domain-containing protein</fullName>
    </submittedName>
</protein>
<dbReference type="PROSITE" id="PS00041">
    <property type="entry name" value="HTH_ARAC_FAMILY_1"/>
    <property type="match status" value="1"/>
</dbReference>
<keyword evidence="2" id="KW-0238">DNA-binding</keyword>
<dbReference type="EMBL" id="JABFTV010000001">
    <property type="protein sequence ID" value="MCE8022925.1"/>
    <property type="molecule type" value="Genomic_DNA"/>
</dbReference>
<evidence type="ECO:0000256" key="2">
    <source>
        <dbReference type="ARBA" id="ARBA00023125"/>
    </source>
</evidence>
<evidence type="ECO:0000256" key="4">
    <source>
        <dbReference type="SAM" id="MobiDB-lite"/>
    </source>
</evidence>
<sequence length="299" mass="34064">MQYHVFERLGQHHAQLKRAAQLDGGIGLSQWYNCNDHIALDKPTHHTLSLYVADGYESYRKTSSGWRNGGAPDRFCLMPSQHESTWDVRGPLEFVHLYFTDKHLAGLAERVWDKDATGLLLDEKTFADDPLIASLYRQWLLALNWQERADRLALDSATTLLLVHLLRSYSQRQRVLPSPRGGLAPYRLRQVLDYIEAHLDRPLPLAELAAQVQLSEYHFARMFKQSQGLSPHQYVLQRRLARAETLLHETPLPLAEIALDCGFSSSSHLASRFRQAKGIAPSRLRESTPAQIPEPPTET</sequence>
<dbReference type="InterPro" id="IPR018060">
    <property type="entry name" value="HTH_AraC"/>
</dbReference>
<evidence type="ECO:0000313" key="7">
    <source>
        <dbReference type="Proteomes" id="UP001320272"/>
    </source>
</evidence>
<feature type="region of interest" description="Disordered" evidence="4">
    <location>
        <begin position="277"/>
        <end position="299"/>
    </location>
</feature>
<keyword evidence="3" id="KW-0804">Transcription</keyword>
<reference evidence="6 7" key="1">
    <citation type="journal article" date="2021" name="Front. Microbiol.">
        <title>Aerobic Denitrification and Heterotrophic Sulfur Oxidation in the Genus Halomonas Revealed by Six Novel Species Characterizations and Genome-Based Analysis.</title>
        <authorList>
            <person name="Wang L."/>
            <person name="Shao Z."/>
        </authorList>
    </citation>
    <scope>NUCLEOTIDE SEQUENCE [LARGE SCALE GENOMIC DNA]</scope>
    <source>
        <strain evidence="6 7">MCCC 1A11058</strain>
    </source>
</reference>
<evidence type="ECO:0000256" key="3">
    <source>
        <dbReference type="ARBA" id="ARBA00023163"/>
    </source>
</evidence>
<evidence type="ECO:0000313" key="6">
    <source>
        <dbReference type="EMBL" id="MCE8022925.1"/>
    </source>
</evidence>
<name>A0ABS9AM86_9GAMM</name>
<dbReference type="InterPro" id="IPR050204">
    <property type="entry name" value="AraC_XylS_family_regulators"/>
</dbReference>